<keyword evidence="3" id="KW-1185">Reference proteome</keyword>
<evidence type="ECO:0000313" key="2">
    <source>
        <dbReference type="EMBL" id="MBZ2195572.1"/>
    </source>
</evidence>
<evidence type="ECO:0000256" key="1">
    <source>
        <dbReference type="SAM" id="MobiDB-lite"/>
    </source>
</evidence>
<comment type="caution">
    <text evidence="2">The sequence shown here is derived from an EMBL/GenBank/DDBJ whole genome shotgun (WGS) entry which is preliminary data.</text>
</comment>
<sequence>MRLFTETLLNDLSAAEAHEALLRTVPGTALSFDDIEHRCRQLVTWGTSYRPSVTPASPRSASGFVPGPDTRRQSSAVEYTARSTMFFVPPTVPARLRASSKAAPSRLSNASLPTSTPRHSTVTPSPAT</sequence>
<feature type="compositionally biased region" description="Polar residues" evidence="1">
    <location>
        <begin position="48"/>
        <end position="60"/>
    </location>
</feature>
<feature type="compositionally biased region" description="Polar residues" evidence="1">
    <location>
        <begin position="106"/>
        <end position="128"/>
    </location>
</feature>
<feature type="region of interest" description="Disordered" evidence="1">
    <location>
        <begin position="48"/>
        <end position="74"/>
    </location>
</feature>
<dbReference type="Proteomes" id="UP000826651">
    <property type="component" value="Unassembled WGS sequence"/>
</dbReference>
<name>A0ABS7S5G8_9MICO</name>
<dbReference type="EMBL" id="JAGSHT010000005">
    <property type="protein sequence ID" value="MBZ2195572.1"/>
    <property type="molecule type" value="Genomic_DNA"/>
</dbReference>
<proteinExistence type="predicted"/>
<organism evidence="2 3">
    <name type="scientific">Occultella gossypii</name>
    <dbReference type="NCBI Taxonomy" id="2800820"/>
    <lineage>
        <taxon>Bacteria</taxon>
        <taxon>Bacillati</taxon>
        <taxon>Actinomycetota</taxon>
        <taxon>Actinomycetes</taxon>
        <taxon>Micrococcales</taxon>
        <taxon>Ruaniaceae</taxon>
        <taxon>Occultella</taxon>
    </lineage>
</organism>
<evidence type="ECO:0000313" key="3">
    <source>
        <dbReference type="Proteomes" id="UP000826651"/>
    </source>
</evidence>
<gene>
    <name evidence="2" type="ORF">KCQ71_05365</name>
</gene>
<feature type="region of interest" description="Disordered" evidence="1">
    <location>
        <begin position="97"/>
        <end position="128"/>
    </location>
</feature>
<protein>
    <submittedName>
        <fullName evidence="2">Uncharacterized protein</fullName>
    </submittedName>
</protein>
<reference evidence="2 3" key="1">
    <citation type="submission" date="2021-04" db="EMBL/GenBank/DDBJ databases">
        <title>Ruania sp. nov., isolated from sandy soil of mangrove forest.</title>
        <authorList>
            <person name="Ge X."/>
            <person name="Huang R."/>
            <person name="Liu W."/>
        </authorList>
    </citation>
    <scope>NUCLEOTIDE SEQUENCE [LARGE SCALE GENOMIC DNA]</scope>
    <source>
        <strain evidence="2 3">N2-46</strain>
    </source>
</reference>
<accession>A0ABS7S5G8</accession>